<dbReference type="InterPro" id="IPR002575">
    <property type="entry name" value="Aminoglycoside_PTrfase"/>
</dbReference>
<reference evidence="3 4" key="1">
    <citation type="submission" date="2017-01" db="EMBL/GenBank/DDBJ databases">
        <authorList>
            <person name="Mah S.A."/>
            <person name="Swanson W.J."/>
            <person name="Moy G.W."/>
            <person name="Vacquier V.D."/>
        </authorList>
    </citation>
    <scope>NUCLEOTIDE SEQUENCE [LARGE SCALE GENOMIC DNA]</scope>
    <source>
        <strain evidence="3 4">DSM 11589</strain>
    </source>
</reference>
<dbReference type="InterPro" id="IPR050249">
    <property type="entry name" value="Pseudomonas-type_ThrB"/>
</dbReference>
<dbReference type="SUPFAM" id="SSF56112">
    <property type="entry name" value="Protein kinase-like (PK-like)"/>
    <property type="match status" value="1"/>
</dbReference>
<accession>A0A1N7IPL3</accession>
<sequence length="332" mass="36863">MTGEYSPAVVADLSSMATAAAPLWGLSPKTTATLMSLSENATFRLDDPDSGRRLSLRLHRQGYHRTEEIRSELMWINALRQKKIIDTPAALPGRDGDILHVLPSPAGLAPRRAVAFDFVPGDMPTPDDHDLSHWFSTLGALTARLHDHTQSWPLPNGFVRKRWDVSAMIGEVSYWGPWQASLGLSAEGRRIFQRATDRIHTTMAAYGTASDRFGLIHADLRLSNLLVDGDALRVIDFDDSGLSWFLYDFAAAISFHEQHPDVHLWEAAWLDSYQQLRRLSPQDLAVLPALKMARRLLLTAWLASHSEIPLAQELGSDYTSGTAELAEAFLSA</sequence>
<evidence type="ECO:0000256" key="1">
    <source>
        <dbReference type="ARBA" id="ARBA00038240"/>
    </source>
</evidence>
<dbReference type="PANTHER" id="PTHR21064:SF6">
    <property type="entry name" value="AMINOGLYCOSIDE PHOSPHOTRANSFERASE DOMAIN-CONTAINING PROTEIN"/>
    <property type="match status" value="1"/>
</dbReference>
<protein>
    <submittedName>
        <fullName evidence="3">Ser/Thr protein kinase RdoA involved in Cpx stress response, MazF antagonist</fullName>
    </submittedName>
</protein>
<dbReference type="AlphaFoldDB" id="A0A1N7IPL3"/>
<keyword evidence="3" id="KW-0808">Transferase</keyword>
<dbReference type="GO" id="GO:0004413">
    <property type="term" value="F:homoserine kinase activity"/>
    <property type="evidence" value="ECO:0007669"/>
    <property type="project" value="TreeGrafter"/>
</dbReference>
<dbReference type="PANTHER" id="PTHR21064">
    <property type="entry name" value="AMINOGLYCOSIDE PHOSPHOTRANSFERASE DOMAIN-CONTAINING PROTEIN-RELATED"/>
    <property type="match status" value="1"/>
</dbReference>
<dbReference type="OrthoDB" id="241498at2"/>
<proteinExistence type="inferred from homology"/>
<dbReference type="Pfam" id="PF01636">
    <property type="entry name" value="APH"/>
    <property type="match status" value="1"/>
</dbReference>
<keyword evidence="3" id="KW-0418">Kinase</keyword>
<dbReference type="STRING" id="80876.SAMN05421779_101430"/>
<evidence type="ECO:0000313" key="3">
    <source>
        <dbReference type="EMBL" id="SIS38921.1"/>
    </source>
</evidence>
<gene>
    <name evidence="3" type="ORF">SAMN05421779_101430</name>
</gene>
<comment type="similarity">
    <text evidence="1">Belongs to the pseudomonas-type ThrB family.</text>
</comment>
<dbReference type="GO" id="GO:0009088">
    <property type="term" value="P:threonine biosynthetic process"/>
    <property type="evidence" value="ECO:0007669"/>
    <property type="project" value="TreeGrafter"/>
</dbReference>
<dbReference type="Gene3D" id="3.90.1200.10">
    <property type="match status" value="1"/>
</dbReference>
<dbReference type="InterPro" id="IPR011009">
    <property type="entry name" value="Kinase-like_dom_sf"/>
</dbReference>
<keyword evidence="4" id="KW-1185">Reference proteome</keyword>
<dbReference type="RefSeq" id="WP_076398454.1">
    <property type="nucleotide sequence ID" value="NZ_FTOA01000001.1"/>
</dbReference>
<name>A0A1N7IPL3_9PROT</name>
<evidence type="ECO:0000313" key="4">
    <source>
        <dbReference type="Proteomes" id="UP000185678"/>
    </source>
</evidence>
<dbReference type="Proteomes" id="UP000185678">
    <property type="component" value="Unassembled WGS sequence"/>
</dbReference>
<dbReference type="EMBL" id="FTOA01000001">
    <property type="protein sequence ID" value="SIS38921.1"/>
    <property type="molecule type" value="Genomic_DNA"/>
</dbReference>
<organism evidence="3 4">
    <name type="scientific">Insolitispirillum peregrinum</name>
    <dbReference type="NCBI Taxonomy" id="80876"/>
    <lineage>
        <taxon>Bacteria</taxon>
        <taxon>Pseudomonadati</taxon>
        <taxon>Pseudomonadota</taxon>
        <taxon>Alphaproteobacteria</taxon>
        <taxon>Rhodospirillales</taxon>
        <taxon>Novispirillaceae</taxon>
        <taxon>Insolitispirillum</taxon>
    </lineage>
</organism>
<evidence type="ECO:0000259" key="2">
    <source>
        <dbReference type="Pfam" id="PF01636"/>
    </source>
</evidence>
<feature type="domain" description="Aminoglycoside phosphotransferase" evidence="2">
    <location>
        <begin position="38"/>
        <end position="274"/>
    </location>
</feature>